<reference evidence="2" key="1">
    <citation type="journal article" date="2010" name="Genome Res.">
        <title>Population genomic sequencing of Coccidioides fungi reveals recent hybridization and transposon control.</title>
        <authorList>
            <person name="Neafsey D.E."/>
            <person name="Barker B.M."/>
            <person name="Sharpton T.J."/>
            <person name="Stajich J.E."/>
            <person name="Park D.J."/>
            <person name="Whiston E."/>
            <person name="Hung C.-Y."/>
            <person name="McMahan C."/>
            <person name="White J."/>
            <person name="Sykes S."/>
            <person name="Heiman D."/>
            <person name="Young S."/>
            <person name="Zeng Q."/>
            <person name="Abouelleil A."/>
            <person name="Aftuck L."/>
            <person name="Bessette D."/>
            <person name="Brown A."/>
            <person name="FitzGerald M."/>
            <person name="Lui A."/>
            <person name="Macdonald J.P."/>
            <person name="Priest M."/>
            <person name="Orbach M.J."/>
            <person name="Galgiani J.N."/>
            <person name="Kirkland T.N."/>
            <person name="Cole G.T."/>
            <person name="Birren B.W."/>
            <person name="Henn M.R."/>
            <person name="Taylor J.W."/>
            <person name="Rounsley S.D."/>
        </authorList>
    </citation>
    <scope>NUCLEOTIDE SEQUENCE [LARGE SCALE GENOMIC DNA]</scope>
    <source>
        <strain evidence="2">RMSCC 2394</strain>
    </source>
</reference>
<dbReference type="EMBL" id="DS028096">
    <property type="protein sequence ID" value="KMP07035.1"/>
    <property type="molecule type" value="Genomic_DNA"/>
</dbReference>
<dbReference type="PANTHER" id="PTHR42905:SF16">
    <property type="entry name" value="CARBOXYPHOSPHONOENOLPYRUVATE PHOSPHONOMUTASE-LIKE PROTEIN (AFU_ORTHOLOGUE AFUA_5G07230)"/>
    <property type="match status" value="1"/>
</dbReference>
<dbReference type="SUPFAM" id="SSF51621">
    <property type="entry name" value="Phosphoenolpyruvate/pyruvate domain"/>
    <property type="match status" value="1"/>
</dbReference>
<dbReference type="OrthoDB" id="429143at2759"/>
<protein>
    <submittedName>
        <fullName evidence="1">PEP phosphonomutase</fullName>
    </submittedName>
</protein>
<dbReference type="Proteomes" id="UP000054565">
    <property type="component" value="Unassembled WGS sequence"/>
</dbReference>
<proteinExistence type="predicted"/>
<dbReference type="Pfam" id="PF13714">
    <property type="entry name" value="PEP_mutase"/>
    <property type="match status" value="1"/>
</dbReference>
<sequence length="391" mass="42055">MKELGGRMKKAFGTSTLLFYGRDDGISDPQSLEGVRSLTLVDFHFNSNICSFGPQTPVNHCVFALLGFHAVLLLSHRCSVDGSDHTTIDVNAIPRRPSKQHYPSRRGAVRNIYSHNKVSFFRPPIVRNMSSADARALQLRQLHTPGKPIVFANVYDPATAKIVASNPSSAALATASFAVAAVHGLDDDDMDLETNVAAVKPIATVAIKHGKPLTVDLQDGYGDRLEEAIEQIIVAGASGCNLEDRDNTTGKLFPLDVAVDRVRRTLAAAAKAGVPNFVLNARTDAVMANNDIEDAIVRGKAFLEAGATTAFVWGGPRRGLTRDEVVRLSSAFGGRLNVIAAENGLTIQELADIGVARISVGPRLWRKATAAFTESANELLCQYQAMKSHAE</sequence>
<dbReference type="InterPro" id="IPR039556">
    <property type="entry name" value="ICL/PEPM"/>
</dbReference>
<name>A0A0J6YHF3_COCIT</name>
<gene>
    <name evidence="1" type="ORF">CIRG_06716</name>
</gene>
<dbReference type="Gene3D" id="3.20.20.60">
    <property type="entry name" value="Phosphoenolpyruvate-binding domains"/>
    <property type="match status" value="1"/>
</dbReference>
<evidence type="ECO:0000313" key="2">
    <source>
        <dbReference type="Proteomes" id="UP000054565"/>
    </source>
</evidence>
<evidence type="ECO:0000313" key="1">
    <source>
        <dbReference type="EMBL" id="KMP07035.1"/>
    </source>
</evidence>
<dbReference type="InterPro" id="IPR015813">
    <property type="entry name" value="Pyrv/PenolPyrv_kinase-like_dom"/>
</dbReference>
<organism evidence="1 2">
    <name type="scientific">Coccidioides immitis RMSCC 2394</name>
    <dbReference type="NCBI Taxonomy" id="404692"/>
    <lineage>
        <taxon>Eukaryota</taxon>
        <taxon>Fungi</taxon>
        <taxon>Dikarya</taxon>
        <taxon>Ascomycota</taxon>
        <taxon>Pezizomycotina</taxon>
        <taxon>Eurotiomycetes</taxon>
        <taxon>Eurotiomycetidae</taxon>
        <taxon>Onygenales</taxon>
        <taxon>Onygenaceae</taxon>
        <taxon>Coccidioides</taxon>
    </lineage>
</organism>
<dbReference type="GO" id="GO:0003824">
    <property type="term" value="F:catalytic activity"/>
    <property type="evidence" value="ECO:0007669"/>
    <property type="project" value="InterPro"/>
</dbReference>
<accession>A0A0J6YHF3</accession>
<dbReference type="AlphaFoldDB" id="A0A0J6YHF3"/>
<dbReference type="PANTHER" id="PTHR42905">
    <property type="entry name" value="PHOSPHOENOLPYRUVATE CARBOXYLASE"/>
    <property type="match status" value="1"/>
</dbReference>
<dbReference type="STRING" id="404692.A0A0J6YHF3"/>
<dbReference type="CDD" id="cd00377">
    <property type="entry name" value="ICL_PEPM"/>
    <property type="match status" value="1"/>
</dbReference>
<dbReference type="InterPro" id="IPR040442">
    <property type="entry name" value="Pyrv_kinase-like_dom_sf"/>
</dbReference>